<dbReference type="Proteomes" id="UP000315395">
    <property type="component" value="Chromosome"/>
</dbReference>
<protein>
    <recommendedName>
        <fullName evidence="3">Single-stranded DNA-binding protein</fullName>
    </recommendedName>
</protein>
<dbReference type="SUPFAM" id="SSF50249">
    <property type="entry name" value="Nucleic acid-binding proteins"/>
    <property type="match status" value="1"/>
</dbReference>
<organism evidence="5 6">
    <name type="scientific">Ornithinimicrobium ciconiae</name>
    <dbReference type="NCBI Taxonomy" id="2594265"/>
    <lineage>
        <taxon>Bacteria</taxon>
        <taxon>Bacillati</taxon>
        <taxon>Actinomycetota</taxon>
        <taxon>Actinomycetes</taxon>
        <taxon>Micrococcales</taxon>
        <taxon>Ornithinimicrobiaceae</taxon>
        <taxon>Ornithinimicrobium</taxon>
    </lineage>
</organism>
<feature type="compositionally biased region" description="Acidic residues" evidence="4">
    <location>
        <begin position="153"/>
        <end position="167"/>
    </location>
</feature>
<keyword evidence="1 2" id="KW-0238">DNA-binding</keyword>
<dbReference type="Gene3D" id="2.40.50.140">
    <property type="entry name" value="Nucleic acid-binding proteins"/>
    <property type="match status" value="1"/>
</dbReference>
<feature type="compositionally biased region" description="Low complexity" evidence="4">
    <location>
        <begin position="136"/>
        <end position="147"/>
    </location>
</feature>
<dbReference type="PANTHER" id="PTHR10302">
    <property type="entry name" value="SINGLE-STRANDED DNA-BINDING PROTEIN"/>
    <property type="match status" value="1"/>
</dbReference>
<dbReference type="CDD" id="cd04496">
    <property type="entry name" value="SSB_OBF"/>
    <property type="match status" value="1"/>
</dbReference>
<dbReference type="OrthoDB" id="4427276at2"/>
<dbReference type="KEGG" id="orz:FNH13_14550"/>
<proteinExistence type="predicted"/>
<dbReference type="InterPro" id="IPR012340">
    <property type="entry name" value="NA-bd_OB-fold"/>
</dbReference>
<dbReference type="PANTHER" id="PTHR10302:SF0">
    <property type="entry name" value="SINGLE-STRANDED DNA-BINDING PROTEIN, MITOCHONDRIAL"/>
    <property type="match status" value="1"/>
</dbReference>
<keyword evidence="6" id="KW-1185">Reference proteome</keyword>
<dbReference type="GO" id="GO:0006260">
    <property type="term" value="P:DNA replication"/>
    <property type="evidence" value="ECO:0007669"/>
    <property type="project" value="InterPro"/>
</dbReference>
<reference evidence="5 6" key="1">
    <citation type="submission" date="2019-07" db="EMBL/GenBank/DDBJ databases">
        <title>complete genome sequencing of Ornithinimicrobium sp. H23M54.</title>
        <authorList>
            <person name="Bae J.-W."/>
            <person name="Lee S.-Y."/>
        </authorList>
    </citation>
    <scope>NUCLEOTIDE SEQUENCE [LARGE SCALE GENOMIC DNA]</scope>
    <source>
        <strain evidence="5 6">H23M54</strain>
    </source>
</reference>
<evidence type="ECO:0000256" key="4">
    <source>
        <dbReference type="SAM" id="MobiDB-lite"/>
    </source>
</evidence>
<evidence type="ECO:0000256" key="3">
    <source>
        <dbReference type="RuleBase" id="RU000524"/>
    </source>
</evidence>
<feature type="region of interest" description="Disordered" evidence="4">
    <location>
        <begin position="120"/>
        <end position="175"/>
    </location>
</feature>
<gene>
    <name evidence="5" type="ORF">FNH13_14550</name>
</gene>
<dbReference type="PROSITE" id="PS50935">
    <property type="entry name" value="SSB"/>
    <property type="match status" value="1"/>
</dbReference>
<dbReference type="Pfam" id="PF00436">
    <property type="entry name" value="SSB"/>
    <property type="match status" value="1"/>
</dbReference>
<sequence>MTDSLVTVAGNVTAEPVVGTTKGGDVFSSFRVAVNHGYFDRERQVWLETGTSFYKVSAFRALAVNAFESLKKGTPVIVQGKLRVVNWTNGDKQGTEAQIMATEIGPNLNFGQADFTSVRRPQLSGTDPLADENVRAALDGPPADDAPSLQSDLADDAEDDYAEESTADEQVPLSA</sequence>
<evidence type="ECO:0000256" key="1">
    <source>
        <dbReference type="ARBA" id="ARBA00023125"/>
    </source>
</evidence>
<dbReference type="GO" id="GO:0003697">
    <property type="term" value="F:single-stranded DNA binding"/>
    <property type="evidence" value="ECO:0007669"/>
    <property type="project" value="InterPro"/>
</dbReference>
<evidence type="ECO:0000313" key="6">
    <source>
        <dbReference type="Proteomes" id="UP000315395"/>
    </source>
</evidence>
<dbReference type="RefSeq" id="WP_143784086.1">
    <property type="nucleotide sequence ID" value="NZ_CP041616.1"/>
</dbReference>
<dbReference type="GO" id="GO:0009295">
    <property type="term" value="C:nucleoid"/>
    <property type="evidence" value="ECO:0007669"/>
    <property type="project" value="TreeGrafter"/>
</dbReference>
<dbReference type="InterPro" id="IPR011344">
    <property type="entry name" value="ssDNA-bd"/>
</dbReference>
<evidence type="ECO:0000313" key="5">
    <source>
        <dbReference type="EMBL" id="QDO89399.1"/>
    </source>
</evidence>
<dbReference type="NCBIfam" id="TIGR00621">
    <property type="entry name" value="ssb"/>
    <property type="match status" value="1"/>
</dbReference>
<accession>A0A516GCZ5</accession>
<name>A0A516GCZ5_9MICO</name>
<evidence type="ECO:0000256" key="2">
    <source>
        <dbReference type="PROSITE-ProRule" id="PRU00252"/>
    </source>
</evidence>
<dbReference type="InterPro" id="IPR000424">
    <property type="entry name" value="Primosome_PriB/ssb"/>
</dbReference>
<dbReference type="EMBL" id="CP041616">
    <property type="protein sequence ID" value="QDO89399.1"/>
    <property type="molecule type" value="Genomic_DNA"/>
</dbReference>
<dbReference type="AlphaFoldDB" id="A0A516GCZ5"/>